<dbReference type="OrthoDB" id="10610789at2759"/>
<dbReference type="GO" id="GO:0015280">
    <property type="term" value="F:ligand-gated sodium channel activity"/>
    <property type="evidence" value="ECO:0007669"/>
    <property type="project" value="TreeGrafter"/>
</dbReference>
<evidence type="ECO:0000256" key="11">
    <source>
        <dbReference type="ARBA" id="ARBA00023303"/>
    </source>
</evidence>
<keyword evidence="4 12" id="KW-0894">Sodium channel</keyword>
<evidence type="ECO:0000256" key="6">
    <source>
        <dbReference type="ARBA" id="ARBA00022989"/>
    </source>
</evidence>
<evidence type="ECO:0000313" key="13">
    <source>
        <dbReference type="EMBL" id="CAF2824552.1"/>
    </source>
</evidence>
<evidence type="ECO:0000256" key="2">
    <source>
        <dbReference type="ARBA" id="ARBA00007193"/>
    </source>
</evidence>
<accession>A0A7R8CLM2</accession>
<dbReference type="InterPro" id="IPR001873">
    <property type="entry name" value="ENaC"/>
</dbReference>
<keyword evidence="8 12" id="KW-0406">Ion transport</keyword>
<keyword evidence="6" id="KW-1133">Transmembrane helix</keyword>
<evidence type="ECO:0000256" key="3">
    <source>
        <dbReference type="ARBA" id="ARBA00022448"/>
    </source>
</evidence>
<comment type="subcellular location">
    <subcellularLocation>
        <location evidence="1">Membrane</location>
        <topology evidence="1">Multi-pass membrane protein</topology>
    </subcellularLocation>
</comment>
<dbReference type="Pfam" id="PF00858">
    <property type="entry name" value="ASC"/>
    <property type="match status" value="1"/>
</dbReference>
<keyword evidence="11 12" id="KW-0407">Ion channel</keyword>
<evidence type="ECO:0000256" key="10">
    <source>
        <dbReference type="ARBA" id="ARBA00023201"/>
    </source>
</evidence>
<dbReference type="AlphaFoldDB" id="A0A7R8CLM2"/>
<evidence type="ECO:0000313" key="14">
    <source>
        <dbReference type="Proteomes" id="UP000675881"/>
    </source>
</evidence>
<evidence type="ECO:0000256" key="9">
    <source>
        <dbReference type="ARBA" id="ARBA00023136"/>
    </source>
</evidence>
<evidence type="ECO:0000256" key="5">
    <source>
        <dbReference type="ARBA" id="ARBA00022692"/>
    </source>
</evidence>
<dbReference type="InterPro" id="IPR007110">
    <property type="entry name" value="Ig-like_dom"/>
</dbReference>
<evidence type="ECO:0000256" key="12">
    <source>
        <dbReference type="RuleBase" id="RU000679"/>
    </source>
</evidence>
<name>A0A7R8CLM2_LEPSM</name>
<dbReference type="PROSITE" id="PS50835">
    <property type="entry name" value="IG_LIKE"/>
    <property type="match status" value="1"/>
</dbReference>
<evidence type="ECO:0000256" key="8">
    <source>
        <dbReference type="ARBA" id="ARBA00023065"/>
    </source>
</evidence>
<proteinExistence type="inferred from homology"/>
<dbReference type="PANTHER" id="PTHR11690">
    <property type="entry name" value="AMILORIDE-SENSITIVE SODIUM CHANNEL-RELATED"/>
    <property type="match status" value="1"/>
</dbReference>
<evidence type="ECO:0000256" key="1">
    <source>
        <dbReference type="ARBA" id="ARBA00004141"/>
    </source>
</evidence>
<keyword evidence="14" id="KW-1185">Reference proteome</keyword>
<comment type="similarity">
    <text evidence="2 12">Belongs to the amiloride-sensitive sodium channel (TC 1.A.6) family.</text>
</comment>
<protein>
    <submittedName>
        <fullName evidence="13">ASIC2</fullName>
    </submittedName>
</protein>
<organism evidence="13 14">
    <name type="scientific">Lepeophtheirus salmonis</name>
    <name type="common">Salmon louse</name>
    <name type="synonym">Caligus salmonis</name>
    <dbReference type="NCBI Taxonomy" id="72036"/>
    <lineage>
        <taxon>Eukaryota</taxon>
        <taxon>Metazoa</taxon>
        <taxon>Ecdysozoa</taxon>
        <taxon>Arthropoda</taxon>
        <taxon>Crustacea</taxon>
        <taxon>Multicrustacea</taxon>
        <taxon>Hexanauplia</taxon>
        <taxon>Copepoda</taxon>
        <taxon>Siphonostomatoida</taxon>
        <taxon>Caligidae</taxon>
        <taxon>Lepeophtheirus</taxon>
    </lineage>
</organism>
<gene>
    <name evidence="13" type="ORF">LSAA_4274</name>
</gene>
<keyword evidence="5 12" id="KW-0812">Transmembrane</keyword>
<dbReference type="GO" id="GO:0005886">
    <property type="term" value="C:plasma membrane"/>
    <property type="evidence" value="ECO:0007669"/>
    <property type="project" value="TreeGrafter"/>
</dbReference>
<keyword evidence="7" id="KW-0915">Sodium</keyword>
<dbReference type="Proteomes" id="UP000675881">
    <property type="component" value="Chromosome 13"/>
</dbReference>
<sequence>MDKIDQMKLHSETRIIKVNDHIDIFHLKSTVSSLDTQQKKKLNPPQNISFKNSYQTRYDVDDEDSDGVILMPDFIICHSSPWSFEKARKLNISSNLLSYITVALNPYHALIGIVPDRLQIYSELEKEFQNLVQGSFNGNLRNLLDAVTLDCSDFIRICMMGAFQTWAECCKNVFNYTGIYSYDGKCFSTKGVMNHQFLIASSFDAIQIVIAMDKDNPYELLNGSIATWSSHSLRGISFALIDENDDPISALYNSDFIDYGVMTRTKIKKITMDRGGINCFNNVGTNYSQRNCKNQNIIEVVKKELSCMPIGLLLTISDMTGIKYCSPMESLRIGIRDYIQKSERESKNQCKNECIFTTYESVISSQILQNNYYRKYVKKKPSHELVLHTIYFPSFNFGRITHVPKGIVDWLGDVGGNCGFYLGASIFSIFEFFGFIPQVVAQFKSLPSSDPALFLLPGEPPNQLFCESDSPFDLCIWSYNGEKCVGSSGSSSYACTDFPEGITLHIETERKCILQIELPKVEVHEGEYTCLLGSFDDISTGRMDMMSKEFSIQVAHPASITITHSESGVLHVSNSTQTIDTDIICTSENGIPSISNFELYRNGIPIEGNDEGLFHLSQMGLQNDGDVLLCGVNQVTDDDRLIYSNQTSDSLIIQVLYPPQMVNIHEIRFMFEFIANPEAESIDWELFDDQNNTFVYHKTETEVKVTGEHKYLITLIIDLENITVCEYILTVDNGEGILRHDTHLKSFNSSLAHKSEQNVDEDSTSENLGETPWSLIFGILGGDFVYCHCRDYCIRHIPSMQVLSGTFFTLQQIREERRNLREIYSQRILPPFL</sequence>
<keyword evidence="9" id="KW-0472">Membrane</keyword>
<reference evidence="13" key="1">
    <citation type="submission" date="2021-02" db="EMBL/GenBank/DDBJ databases">
        <authorList>
            <person name="Bekaert M."/>
        </authorList>
    </citation>
    <scope>NUCLEOTIDE SEQUENCE</scope>
    <source>
        <strain evidence="13">IoA-00</strain>
    </source>
</reference>
<evidence type="ECO:0000256" key="7">
    <source>
        <dbReference type="ARBA" id="ARBA00023053"/>
    </source>
</evidence>
<keyword evidence="3 12" id="KW-0813">Transport</keyword>
<dbReference type="Gene3D" id="1.10.287.770">
    <property type="entry name" value="YojJ-like"/>
    <property type="match status" value="1"/>
</dbReference>
<evidence type="ECO:0000256" key="4">
    <source>
        <dbReference type="ARBA" id="ARBA00022461"/>
    </source>
</evidence>
<dbReference type="EMBL" id="HG994592">
    <property type="protein sequence ID" value="CAF2824552.1"/>
    <property type="molecule type" value="Genomic_DNA"/>
</dbReference>
<keyword evidence="10 12" id="KW-0739">Sodium transport</keyword>